<comment type="similarity">
    <text evidence="1">Belongs to the glycosyl hydrolase 25 family.</text>
</comment>
<proteinExistence type="inferred from homology"/>
<gene>
    <name evidence="2" type="ORF">GCM10009754_49900</name>
</gene>
<comment type="caution">
    <text evidence="2">The sequence shown here is derived from an EMBL/GenBank/DDBJ whole genome shotgun (WGS) entry which is preliminary data.</text>
</comment>
<dbReference type="PANTHER" id="PTHR34135">
    <property type="entry name" value="LYSOZYME"/>
    <property type="match status" value="1"/>
</dbReference>
<dbReference type="Gene3D" id="3.20.20.80">
    <property type="entry name" value="Glycosidases"/>
    <property type="match status" value="1"/>
</dbReference>
<dbReference type="Pfam" id="PF01183">
    <property type="entry name" value="Glyco_hydro_25"/>
    <property type="match status" value="1"/>
</dbReference>
<dbReference type="InterPro" id="IPR017853">
    <property type="entry name" value="GH"/>
</dbReference>
<sequence length="288" mass="30254">MGYVWTKVTDGGGIATAGPADAIVNGAHSVGIPVGGYHYAQLSPTPERQAEIFVAEVRRLNATGLVPALDLEAPFGPNAGARDFGIRLCRRVADLGFRPGVYLNNAFAKTTRPDQWGIPGLTIWIARYGARPDPAAGHYDVHQYSSSGHIPGIQASAVDLNESYTNNHFATASEDTMPTVDELLNAPIGKRPNGTNISLKDAVANTYLAGFYGGGDAGPKPVFATVNAIYAQNAAQDTVIAQLTKAVADQGHIDLDALRQAVQDAIKNAVVQVDVNVNGHGTTTPEVA</sequence>
<dbReference type="Proteomes" id="UP001501116">
    <property type="component" value="Unassembled WGS sequence"/>
</dbReference>
<keyword evidence="3" id="KW-1185">Reference proteome</keyword>
<dbReference type="SUPFAM" id="SSF51445">
    <property type="entry name" value="(Trans)glycosidases"/>
    <property type="match status" value="1"/>
</dbReference>
<accession>A0ABP5CZU7</accession>
<dbReference type="InterPro" id="IPR002053">
    <property type="entry name" value="Glyco_hydro_25"/>
</dbReference>
<dbReference type="CDD" id="cd00599">
    <property type="entry name" value="GH25_muramidase"/>
    <property type="match status" value="1"/>
</dbReference>
<evidence type="ECO:0000256" key="1">
    <source>
        <dbReference type="ARBA" id="ARBA00010646"/>
    </source>
</evidence>
<name>A0ABP5CZU7_9PSEU</name>
<dbReference type="PANTHER" id="PTHR34135:SF2">
    <property type="entry name" value="LYSOZYME"/>
    <property type="match status" value="1"/>
</dbReference>
<evidence type="ECO:0008006" key="4">
    <source>
        <dbReference type="Google" id="ProtNLM"/>
    </source>
</evidence>
<reference evidence="3" key="1">
    <citation type="journal article" date="2019" name="Int. J. Syst. Evol. Microbiol.">
        <title>The Global Catalogue of Microorganisms (GCM) 10K type strain sequencing project: providing services to taxonomists for standard genome sequencing and annotation.</title>
        <authorList>
            <consortium name="The Broad Institute Genomics Platform"/>
            <consortium name="The Broad Institute Genome Sequencing Center for Infectious Disease"/>
            <person name="Wu L."/>
            <person name="Ma J."/>
        </authorList>
    </citation>
    <scope>NUCLEOTIDE SEQUENCE [LARGE SCALE GENOMIC DNA]</scope>
    <source>
        <strain evidence="3">JCM 14545</strain>
    </source>
</reference>
<dbReference type="PROSITE" id="PS51904">
    <property type="entry name" value="GLYCOSYL_HYDROL_F25_2"/>
    <property type="match status" value="1"/>
</dbReference>
<evidence type="ECO:0000313" key="2">
    <source>
        <dbReference type="EMBL" id="GAA1970159.1"/>
    </source>
</evidence>
<protein>
    <recommendedName>
        <fullName evidence="4">Lyzozyme M1 (1,4-beta-N-acetylmuramidase), GH25 family</fullName>
    </recommendedName>
</protein>
<dbReference type="EMBL" id="BAAANN010000020">
    <property type="protein sequence ID" value="GAA1970159.1"/>
    <property type="molecule type" value="Genomic_DNA"/>
</dbReference>
<organism evidence="2 3">
    <name type="scientific">Amycolatopsis minnesotensis</name>
    <dbReference type="NCBI Taxonomy" id="337894"/>
    <lineage>
        <taxon>Bacteria</taxon>
        <taxon>Bacillati</taxon>
        <taxon>Actinomycetota</taxon>
        <taxon>Actinomycetes</taxon>
        <taxon>Pseudonocardiales</taxon>
        <taxon>Pseudonocardiaceae</taxon>
        <taxon>Amycolatopsis</taxon>
    </lineage>
</organism>
<evidence type="ECO:0000313" key="3">
    <source>
        <dbReference type="Proteomes" id="UP001501116"/>
    </source>
</evidence>